<comment type="similarity">
    <text evidence="2">Belongs to the neuritin family.</text>
</comment>
<dbReference type="InterPro" id="IPR026144">
    <property type="entry name" value="Neuritin_fam"/>
</dbReference>
<evidence type="ECO:0000256" key="2">
    <source>
        <dbReference type="ARBA" id="ARBA00008377"/>
    </source>
</evidence>
<dbReference type="CTD" id="100004307"/>
<comment type="subcellular location">
    <subcellularLocation>
        <location evidence="1">Cell membrane</location>
        <topology evidence="1">Lipid-anchor</topology>
        <topology evidence="1">GPI-anchor</topology>
    </subcellularLocation>
</comment>
<accession>A0A8M1KH82</accession>
<dbReference type="GeneID" id="105904478"/>
<dbReference type="PANTHER" id="PTHR15902:SF2">
    <property type="entry name" value="NEURITIN-LIKE PROTEIN"/>
    <property type="match status" value="1"/>
</dbReference>
<dbReference type="GO" id="GO:0005886">
    <property type="term" value="C:plasma membrane"/>
    <property type="evidence" value="ECO:0007669"/>
    <property type="project" value="UniProtKB-SubCell"/>
</dbReference>
<keyword evidence="7" id="KW-0325">Glycoprotein</keyword>
<sequence length="176" mass="19070">MNEKKKKKKQYALSARFLSPDVCLCLPTVLVPSPCSAGVTRKCGSIFQGFATCLLALGDSLSQSSTKDEGTQEIDSICRSWDEFHGCANTAMAGCPEDAAAVWESLRQESKKMQFSGNLYDMCANRAQQLATTAQNPPNPGETNQESLKGHASHAHLSHYVLLSSCVAMLLVLVRI</sequence>
<dbReference type="RefSeq" id="XP_042563431.1">
    <property type="nucleotide sequence ID" value="XM_042707497.1"/>
</dbReference>
<evidence type="ECO:0000256" key="5">
    <source>
        <dbReference type="ARBA" id="ARBA00022729"/>
    </source>
</evidence>
<dbReference type="PANTHER" id="PTHR15902">
    <property type="entry name" value="NEURITIN-RELATED"/>
    <property type="match status" value="1"/>
</dbReference>
<evidence type="ECO:0000256" key="6">
    <source>
        <dbReference type="ARBA" id="ARBA00023136"/>
    </source>
</evidence>
<evidence type="ECO:0000256" key="7">
    <source>
        <dbReference type="ARBA" id="ARBA00023180"/>
    </source>
</evidence>
<evidence type="ECO:0000256" key="4">
    <source>
        <dbReference type="ARBA" id="ARBA00022622"/>
    </source>
</evidence>
<proteinExistence type="inferred from homology"/>
<protein>
    <submittedName>
        <fullName evidence="10">Neuritin 1-like a isoform X1</fullName>
    </submittedName>
</protein>
<keyword evidence="3" id="KW-1003">Cell membrane</keyword>
<dbReference type="GO" id="GO:1990138">
    <property type="term" value="P:neuron projection extension"/>
    <property type="evidence" value="ECO:0007669"/>
    <property type="project" value="TreeGrafter"/>
</dbReference>
<keyword evidence="4" id="KW-0336">GPI-anchor</keyword>
<evidence type="ECO:0000256" key="1">
    <source>
        <dbReference type="ARBA" id="ARBA00004609"/>
    </source>
</evidence>
<reference evidence="10" key="1">
    <citation type="submission" date="2025-08" db="UniProtKB">
        <authorList>
            <consortium name="RefSeq"/>
        </authorList>
    </citation>
    <scope>IDENTIFICATION</scope>
</reference>
<dbReference type="AlphaFoldDB" id="A0A8M1KH82"/>
<dbReference type="Proteomes" id="UP000515152">
    <property type="component" value="Chromosome 3"/>
</dbReference>
<gene>
    <name evidence="10" type="primary">nrn1la</name>
</gene>
<evidence type="ECO:0000256" key="8">
    <source>
        <dbReference type="ARBA" id="ARBA00023288"/>
    </source>
</evidence>
<name>A0A8M1KH82_CLUHA</name>
<organism evidence="9 10">
    <name type="scientific">Clupea harengus</name>
    <name type="common">Atlantic herring</name>
    <dbReference type="NCBI Taxonomy" id="7950"/>
    <lineage>
        <taxon>Eukaryota</taxon>
        <taxon>Metazoa</taxon>
        <taxon>Chordata</taxon>
        <taxon>Craniata</taxon>
        <taxon>Vertebrata</taxon>
        <taxon>Euteleostomi</taxon>
        <taxon>Actinopterygii</taxon>
        <taxon>Neopterygii</taxon>
        <taxon>Teleostei</taxon>
        <taxon>Clupei</taxon>
        <taxon>Clupeiformes</taxon>
        <taxon>Clupeoidei</taxon>
        <taxon>Clupeidae</taxon>
        <taxon>Clupea</taxon>
    </lineage>
</organism>
<dbReference type="OrthoDB" id="9929715at2759"/>
<dbReference type="GO" id="GO:0098552">
    <property type="term" value="C:side of membrane"/>
    <property type="evidence" value="ECO:0007669"/>
    <property type="project" value="UniProtKB-KW"/>
</dbReference>
<evidence type="ECO:0000313" key="9">
    <source>
        <dbReference type="Proteomes" id="UP000515152"/>
    </source>
</evidence>
<keyword evidence="6" id="KW-0472">Membrane</keyword>
<keyword evidence="5" id="KW-0732">Signal</keyword>
<evidence type="ECO:0000313" key="10">
    <source>
        <dbReference type="RefSeq" id="XP_042563431.1"/>
    </source>
</evidence>
<keyword evidence="9" id="KW-1185">Reference proteome</keyword>
<keyword evidence="8" id="KW-0449">Lipoprotein</keyword>
<evidence type="ECO:0000256" key="3">
    <source>
        <dbReference type="ARBA" id="ARBA00022475"/>
    </source>
</evidence>
<dbReference type="Pfam" id="PF15056">
    <property type="entry name" value="NRN1"/>
    <property type="match status" value="1"/>
</dbReference>